<evidence type="ECO:0000313" key="8">
    <source>
        <dbReference type="EMBL" id="KAF4621826.1"/>
    </source>
</evidence>
<dbReference type="InterPro" id="IPR053242">
    <property type="entry name" value="PAM2-like_domain"/>
</dbReference>
<evidence type="ECO:0000256" key="4">
    <source>
        <dbReference type="PROSITE-ProRule" id="PRU00723"/>
    </source>
</evidence>
<dbReference type="InterPro" id="IPR036855">
    <property type="entry name" value="Znf_CCCH_sf"/>
</dbReference>
<dbReference type="Pfam" id="PF08590">
    <property type="entry name" value="DUF1771"/>
    <property type="match status" value="1"/>
</dbReference>
<feature type="region of interest" description="Disordered" evidence="5">
    <location>
        <begin position="560"/>
        <end position="582"/>
    </location>
</feature>
<feature type="region of interest" description="Disordered" evidence="5">
    <location>
        <begin position="360"/>
        <end position="432"/>
    </location>
</feature>
<sequence length="854" mass="91210">MMRTALTTSRSSRSSSSSYTSTGTTSLPLPFPSCFCPDSALNLAPVVESLFHLSSTSRDTHLYPDFSFGQFFQEIYHVRALSFAQSQFTVSLPASPLSSPRLNAKADEFRPIPRPLSAAATHPHFPSPSNTPLRLCSTCGLLARLAILPSLPRSQQKQPFLMVHPCARLIVQGSRKARQWKQRENEFQPDTLAFHSITVSDFDSSRSWSGSPSAGGVDSVADSSNDNDHSGEDSQNQEQTQPYPLSFYPSDSDLDFPKVNSTSYFDEFDATDDPTAGFANSNNYNSNYSMNTMSSSSSNNHNAMGDPTSTDETLTFDVDVLTSIFGSTIAPSELEDALATNGYDLEHAMGWLVDSRAGAAPGGATSTIKAQQGQQGPVGPGRMHPMGARVTLLGRGGAAGGIPGRGGMPNAMMGGPGGMGLGGARHQGQQQQAPRYANGRVVPGTNRVCSQDLERALCHFWLRGTCAKQENCEFLHHLPKDVDMASLNAVLVPWYGTTGSIHGGWRPYNDDMGMQQDEFPALRYNGTNDSGVGGVGGGKKFAAYVNDPSQTRFEAAVLKKPAPPPHHQLGDDASANGTAPRNVLGSAADNLYHPSAVVTRGASLHSPLLLPALPTGGSLSTLYMSYRTRALHLGSMRNTCFSRAAEAWRRGDGASAKRFSKEDQAMNETMREEMIEAAAGLVRERVKVAEGVVRGRDAGWSDDPGDRGTRGRVMGAGLGVCLGVVGRSYLSSAATSSGSLSFFVPASGTGGGGGTELAQEERTEAMVDLHGLHSNEATEVLEKFLLGLEQEHFYGLAFVIVGEEKVVTRGGAAPAPVRGGRLAMAVKEWLHRLGYPWHDKDGVICVDPLTHLSA</sequence>
<dbReference type="EMBL" id="JAACJL010000004">
    <property type="protein sequence ID" value="KAF4621826.1"/>
    <property type="molecule type" value="Genomic_DNA"/>
</dbReference>
<feature type="region of interest" description="Disordered" evidence="5">
    <location>
        <begin position="203"/>
        <end position="249"/>
    </location>
</feature>
<dbReference type="Gene3D" id="3.30.1370.110">
    <property type="match status" value="1"/>
</dbReference>
<evidence type="ECO:0000256" key="2">
    <source>
        <dbReference type="ARBA" id="ARBA00022771"/>
    </source>
</evidence>
<feature type="compositionally biased region" description="Polar residues" evidence="5">
    <location>
        <begin position="233"/>
        <end position="243"/>
    </location>
</feature>
<feature type="zinc finger region" description="C3H1-type" evidence="4">
    <location>
        <begin position="452"/>
        <end position="479"/>
    </location>
</feature>
<protein>
    <recommendedName>
        <fullName evidence="10">C3H1-type domain-containing protein</fullName>
    </recommendedName>
</protein>
<dbReference type="InterPro" id="IPR002625">
    <property type="entry name" value="Smr_dom"/>
</dbReference>
<dbReference type="PANTHER" id="PTHR46651">
    <property type="entry name" value="POLYADENYLATE-BINDING PROTEIN-INTERACTING PROTEIN 7"/>
    <property type="match status" value="1"/>
</dbReference>
<keyword evidence="3 4" id="KW-0862">Zinc</keyword>
<evidence type="ECO:0000259" key="7">
    <source>
        <dbReference type="PROSITE" id="PS50828"/>
    </source>
</evidence>
<dbReference type="InterPro" id="IPR013899">
    <property type="entry name" value="DUF1771"/>
</dbReference>
<gene>
    <name evidence="8" type="ORF">D9613_012147</name>
</gene>
<feature type="compositionally biased region" description="Low complexity" evidence="5">
    <location>
        <begin position="371"/>
        <end position="393"/>
    </location>
</feature>
<evidence type="ECO:0000256" key="1">
    <source>
        <dbReference type="ARBA" id="ARBA00022723"/>
    </source>
</evidence>
<dbReference type="Proteomes" id="UP000521872">
    <property type="component" value="Unassembled WGS sequence"/>
</dbReference>
<dbReference type="SMART" id="SM00356">
    <property type="entry name" value="ZnF_C3H1"/>
    <property type="match status" value="1"/>
</dbReference>
<comment type="caution">
    <text evidence="8">The sequence shown here is derived from an EMBL/GenBank/DDBJ whole genome shotgun (WGS) entry which is preliminary data.</text>
</comment>
<proteinExistence type="predicted"/>
<keyword evidence="9" id="KW-1185">Reference proteome</keyword>
<feature type="domain" description="Smr" evidence="7">
    <location>
        <begin position="767"/>
        <end position="849"/>
    </location>
</feature>
<evidence type="ECO:0000313" key="9">
    <source>
        <dbReference type="Proteomes" id="UP000521872"/>
    </source>
</evidence>
<dbReference type="AlphaFoldDB" id="A0A8H4R309"/>
<dbReference type="InterPro" id="IPR036063">
    <property type="entry name" value="Smr_dom_sf"/>
</dbReference>
<dbReference type="Gene3D" id="4.10.1000.10">
    <property type="entry name" value="Zinc finger, CCCH-type"/>
    <property type="match status" value="1"/>
</dbReference>
<dbReference type="PROSITE" id="PS50828">
    <property type="entry name" value="SMR"/>
    <property type="match status" value="1"/>
</dbReference>
<dbReference type="PANTHER" id="PTHR46651:SF1">
    <property type="entry name" value="SMALL MUTS RELATED FAMILY PROTEIN"/>
    <property type="match status" value="1"/>
</dbReference>
<dbReference type="SUPFAM" id="SSF160443">
    <property type="entry name" value="SMR domain-like"/>
    <property type="match status" value="1"/>
</dbReference>
<evidence type="ECO:0000259" key="6">
    <source>
        <dbReference type="PROSITE" id="PS50103"/>
    </source>
</evidence>
<evidence type="ECO:0000256" key="3">
    <source>
        <dbReference type="ARBA" id="ARBA00022833"/>
    </source>
</evidence>
<dbReference type="SUPFAM" id="SSF90229">
    <property type="entry name" value="CCCH zinc finger"/>
    <property type="match status" value="1"/>
</dbReference>
<feature type="compositionally biased region" description="Low complexity" evidence="5">
    <location>
        <begin position="203"/>
        <end position="224"/>
    </location>
</feature>
<feature type="region of interest" description="Disordered" evidence="5">
    <location>
        <begin position="1"/>
        <end position="25"/>
    </location>
</feature>
<dbReference type="SMART" id="SM01162">
    <property type="entry name" value="DUF1771"/>
    <property type="match status" value="1"/>
</dbReference>
<accession>A0A8H4R309</accession>
<name>A0A8H4R309_9AGAR</name>
<feature type="compositionally biased region" description="Gly residues" evidence="5">
    <location>
        <begin position="394"/>
        <end position="407"/>
    </location>
</feature>
<keyword evidence="2 4" id="KW-0863">Zinc-finger</keyword>
<feature type="compositionally biased region" description="Gly residues" evidence="5">
    <location>
        <begin position="414"/>
        <end position="425"/>
    </location>
</feature>
<keyword evidence="1 4" id="KW-0479">Metal-binding</keyword>
<dbReference type="GO" id="GO:0008270">
    <property type="term" value="F:zinc ion binding"/>
    <property type="evidence" value="ECO:0007669"/>
    <property type="project" value="UniProtKB-KW"/>
</dbReference>
<evidence type="ECO:0008006" key="10">
    <source>
        <dbReference type="Google" id="ProtNLM"/>
    </source>
</evidence>
<dbReference type="InterPro" id="IPR000571">
    <property type="entry name" value="Znf_CCCH"/>
</dbReference>
<organism evidence="8 9">
    <name type="scientific">Agrocybe pediades</name>
    <dbReference type="NCBI Taxonomy" id="84607"/>
    <lineage>
        <taxon>Eukaryota</taxon>
        <taxon>Fungi</taxon>
        <taxon>Dikarya</taxon>
        <taxon>Basidiomycota</taxon>
        <taxon>Agaricomycotina</taxon>
        <taxon>Agaricomycetes</taxon>
        <taxon>Agaricomycetidae</taxon>
        <taxon>Agaricales</taxon>
        <taxon>Agaricineae</taxon>
        <taxon>Strophariaceae</taxon>
        <taxon>Agrocybe</taxon>
    </lineage>
</organism>
<feature type="domain" description="C3H1-type" evidence="6">
    <location>
        <begin position="452"/>
        <end position="479"/>
    </location>
</feature>
<evidence type="ECO:0000256" key="5">
    <source>
        <dbReference type="SAM" id="MobiDB-lite"/>
    </source>
</evidence>
<reference evidence="8 9" key="1">
    <citation type="submission" date="2019-12" db="EMBL/GenBank/DDBJ databases">
        <authorList>
            <person name="Floudas D."/>
            <person name="Bentzer J."/>
            <person name="Ahren D."/>
            <person name="Johansson T."/>
            <person name="Persson P."/>
            <person name="Tunlid A."/>
        </authorList>
    </citation>
    <scope>NUCLEOTIDE SEQUENCE [LARGE SCALE GENOMIC DNA]</scope>
    <source>
        <strain evidence="8 9">CBS 102.39</strain>
    </source>
</reference>
<dbReference type="PROSITE" id="PS50103">
    <property type="entry name" value="ZF_C3H1"/>
    <property type="match status" value="1"/>
</dbReference>